<reference evidence="4" key="1">
    <citation type="submission" date="2017-05" db="EMBL/GenBank/DDBJ databases">
        <authorList>
            <person name="Sung H."/>
        </authorList>
    </citation>
    <scope>NUCLEOTIDE SEQUENCE [LARGE SCALE GENOMIC DNA]</scope>
    <source>
        <strain evidence="4">AMac2203</strain>
    </source>
</reference>
<keyword evidence="3" id="KW-0378">Hydrolase</keyword>
<dbReference type="InterPro" id="IPR050190">
    <property type="entry name" value="UPF0213_domain"/>
</dbReference>
<dbReference type="AlphaFoldDB" id="A0A1Y0CXE0"/>
<keyword evidence="3" id="KW-0255">Endonuclease</keyword>
<protein>
    <submittedName>
        <fullName evidence="3">Endonuclease</fullName>
    </submittedName>
</protein>
<dbReference type="OrthoDB" id="9797095at2"/>
<name>A0A1Y0CXE0_9GAMM</name>
<feature type="domain" description="GIY-YIG" evidence="2">
    <location>
        <begin position="11"/>
        <end position="88"/>
    </location>
</feature>
<evidence type="ECO:0000256" key="1">
    <source>
        <dbReference type="ARBA" id="ARBA00007435"/>
    </source>
</evidence>
<accession>A0A1Y0CXE0</accession>
<dbReference type="Pfam" id="PF01541">
    <property type="entry name" value="GIY-YIG"/>
    <property type="match status" value="1"/>
</dbReference>
<evidence type="ECO:0000313" key="4">
    <source>
        <dbReference type="Proteomes" id="UP000243793"/>
    </source>
</evidence>
<dbReference type="CDD" id="cd10456">
    <property type="entry name" value="GIY-YIG_UPF0213"/>
    <property type="match status" value="1"/>
</dbReference>
<proteinExistence type="inferred from homology"/>
<dbReference type="PANTHER" id="PTHR34477">
    <property type="entry name" value="UPF0213 PROTEIN YHBQ"/>
    <property type="match status" value="1"/>
</dbReference>
<dbReference type="PROSITE" id="PS50164">
    <property type="entry name" value="GIY_YIG"/>
    <property type="match status" value="1"/>
</dbReference>
<organism evidence="3 4">
    <name type="scientific">Oceanisphaera avium</name>
    <dbReference type="NCBI Taxonomy" id="1903694"/>
    <lineage>
        <taxon>Bacteria</taxon>
        <taxon>Pseudomonadati</taxon>
        <taxon>Pseudomonadota</taxon>
        <taxon>Gammaproteobacteria</taxon>
        <taxon>Aeromonadales</taxon>
        <taxon>Aeromonadaceae</taxon>
        <taxon>Oceanisphaera</taxon>
    </lineage>
</organism>
<dbReference type="SUPFAM" id="SSF82771">
    <property type="entry name" value="GIY-YIG endonuclease"/>
    <property type="match status" value="1"/>
</dbReference>
<evidence type="ECO:0000313" key="3">
    <source>
        <dbReference type="EMBL" id="ART79972.1"/>
    </source>
</evidence>
<keyword evidence="4" id="KW-1185">Reference proteome</keyword>
<sequence length="107" mass="12444">MATSSFNTAKPTWYLYLVRCVDGSLYAGISLDPQRRCHEHNQQRSRASRYVWARRPAQLVWNKPVASHSEALKLEIKLKRLSKAQKEQLIIEDKVWTTFYAPLKTAP</sequence>
<dbReference type="RefSeq" id="WP_086963843.1">
    <property type="nucleotide sequence ID" value="NZ_CP021376.1"/>
</dbReference>
<dbReference type="GO" id="GO:0004519">
    <property type="term" value="F:endonuclease activity"/>
    <property type="evidence" value="ECO:0007669"/>
    <property type="project" value="UniProtKB-KW"/>
</dbReference>
<dbReference type="Proteomes" id="UP000243793">
    <property type="component" value="Chromosome"/>
</dbReference>
<comment type="similarity">
    <text evidence="1">Belongs to the UPF0213 family.</text>
</comment>
<dbReference type="InterPro" id="IPR000305">
    <property type="entry name" value="GIY-YIG_endonuc"/>
</dbReference>
<dbReference type="EMBL" id="CP021376">
    <property type="protein sequence ID" value="ART79972.1"/>
    <property type="molecule type" value="Genomic_DNA"/>
</dbReference>
<dbReference type="PANTHER" id="PTHR34477:SF1">
    <property type="entry name" value="UPF0213 PROTEIN YHBQ"/>
    <property type="match status" value="1"/>
</dbReference>
<gene>
    <name evidence="3" type="ORF">CBP12_07285</name>
</gene>
<dbReference type="Gene3D" id="3.40.1440.10">
    <property type="entry name" value="GIY-YIG endonuclease"/>
    <property type="match status" value="1"/>
</dbReference>
<dbReference type="KEGG" id="ocm:CBP12_07285"/>
<keyword evidence="3" id="KW-0540">Nuclease</keyword>
<evidence type="ECO:0000259" key="2">
    <source>
        <dbReference type="PROSITE" id="PS50164"/>
    </source>
</evidence>
<dbReference type="InterPro" id="IPR035901">
    <property type="entry name" value="GIY-YIG_endonuc_sf"/>
</dbReference>